<organism evidence="4 5">
    <name type="scientific">Cryomorpha ignava</name>
    <dbReference type="NCBI Taxonomy" id="101383"/>
    <lineage>
        <taxon>Bacteria</taxon>
        <taxon>Pseudomonadati</taxon>
        <taxon>Bacteroidota</taxon>
        <taxon>Flavobacteriia</taxon>
        <taxon>Flavobacteriales</taxon>
        <taxon>Cryomorphaceae</taxon>
        <taxon>Cryomorpha</taxon>
    </lineage>
</organism>
<dbReference type="Pfam" id="PF00072">
    <property type="entry name" value="Response_reg"/>
    <property type="match status" value="1"/>
</dbReference>
<dbReference type="InterPro" id="IPR011006">
    <property type="entry name" value="CheY-like_superfamily"/>
</dbReference>
<gene>
    <name evidence="4" type="ORF">G3O08_07660</name>
</gene>
<dbReference type="PANTHER" id="PTHR44591">
    <property type="entry name" value="STRESS RESPONSE REGULATOR PROTEIN 1"/>
    <property type="match status" value="1"/>
</dbReference>
<evidence type="ECO:0000313" key="4">
    <source>
        <dbReference type="EMBL" id="NEN23373.1"/>
    </source>
</evidence>
<dbReference type="RefSeq" id="WP_163284533.1">
    <property type="nucleotide sequence ID" value="NZ_JAAGVY010000010.1"/>
</dbReference>
<dbReference type="PANTHER" id="PTHR44591:SF3">
    <property type="entry name" value="RESPONSE REGULATORY DOMAIN-CONTAINING PROTEIN"/>
    <property type="match status" value="1"/>
</dbReference>
<reference evidence="4 5" key="1">
    <citation type="submission" date="2020-02" db="EMBL/GenBank/DDBJ databases">
        <title>Out from the shadows clarifying the taxonomy of the family Cryomorphaceae and related taxa by utilizing the GTDB taxonomic framework.</title>
        <authorList>
            <person name="Bowman J.P."/>
        </authorList>
    </citation>
    <scope>NUCLEOTIDE SEQUENCE [LARGE SCALE GENOMIC DNA]</scope>
    <source>
        <strain evidence="4 5">QSSC 1-22</strain>
    </source>
</reference>
<protein>
    <submittedName>
        <fullName evidence="4">Response regulator</fullName>
    </submittedName>
</protein>
<keyword evidence="1 2" id="KW-0597">Phosphoprotein</keyword>
<dbReference type="EMBL" id="JAAGVY010000010">
    <property type="protein sequence ID" value="NEN23373.1"/>
    <property type="molecule type" value="Genomic_DNA"/>
</dbReference>
<proteinExistence type="predicted"/>
<evidence type="ECO:0000259" key="3">
    <source>
        <dbReference type="PROSITE" id="PS50110"/>
    </source>
</evidence>
<sequence length="131" mass="15136">MNKLKIAVIDDISDVLELVEYNLRKEGMEVVTYESSITALDEIAKNIPDLVISDWMMPEPDGLELCRLLKNDERTKNIPLMMLTCKGGIHDYREAIRAGAQDYVVKPVRMEELIRRIKLLVPIDRVKYKFA</sequence>
<evidence type="ECO:0000313" key="5">
    <source>
        <dbReference type="Proteomes" id="UP000486602"/>
    </source>
</evidence>
<dbReference type="InterPro" id="IPR050595">
    <property type="entry name" value="Bact_response_regulator"/>
</dbReference>
<dbReference type="SUPFAM" id="SSF52172">
    <property type="entry name" value="CheY-like"/>
    <property type="match status" value="1"/>
</dbReference>
<feature type="domain" description="Response regulatory" evidence="3">
    <location>
        <begin position="5"/>
        <end position="121"/>
    </location>
</feature>
<dbReference type="GO" id="GO:0000160">
    <property type="term" value="P:phosphorelay signal transduction system"/>
    <property type="evidence" value="ECO:0007669"/>
    <property type="project" value="InterPro"/>
</dbReference>
<dbReference type="AlphaFoldDB" id="A0A7K3WNY3"/>
<dbReference type="PROSITE" id="PS50110">
    <property type="entry name" value="RESPONSE_REGULATORY"/>
    <property type="match status" value="1"/>
</dbReference>
<comment type="caution">
    <text evidence="4">The sequence shown here is derived from an EMBL/GenBank/DDBJ whole genome shotgun (WGS) entry which is preliminary data.</text>
</comment>
<dbReference type="Gene3D" id="3.40.50.2300">
    <property type="match status" value="1"/>
</dbReference>
<evidence type="ECO:0000256" key="2">
    <source>
        <dbReference type="PROSITE-ProRule" id="PRU00169"/>
    </source>
</evidence>
<feature type="modified residue" description="4-aspartylphosphate" evidence="2">
    <location>
        <position position="54"/>
    </location>
</feature>
<evidence type="ECO:0000256" key="1">
    <source>
        <dbReference type="ARBA" id="ARBA00022553"/>
    </source>
</evidence>
<name>A0A7K3WNY3_9FLAO</name>
<dbReference type="InterPro" id="IPR001789">
    <property type="entry name" value="Sig_transdc_resp-reg_receiver"/>
</dbReference>
<dbReference type="SMART" id="SM00448">
    <property type="entry name" value="REC"/>
    <property type="match status" value="1"/>
</dbReference>
<keyword evidence="5" id="KW-1185">Reference proteome</keyword>
<accession>A0A7K3WNY3</accession>
<dbReference type="Proteomes" id="UP000486602">
    <property type="component" value="Unassembled WGS sequence"/>
</dbReference>